<dbReference type="AlphaFoldDB" id="A0A392UM93"/>
<feature type="non-terminal residue" evidence="2">
    <location>
        <position position="1"/>
    </location>
</feature>
<reference evidence="2 3" key="1">
    <citation type="journal article" date="2018" name="Front. Plant Sci.">
        <title>Red Clover (Trifolium pratense) and Zigzag Clover (T. medium) - A Picture of Genomic Similarities and Differences.</title>
        <authorList>
            <person name="Dluhosova J."/>
            <person name="Istvanek J."/>
            <person name="Nedelnik J."/>
            <person name="Repkova J."/>
        </authorList>
    </citation>
    <scope>NUCLEOTIDE SEQUENCE [LARGE SCALE GENOMIC DNA]</scope>
    <source>
        <strain evidence="3">cv. 10/8</strain>
        <tissue evidence="2">Leaf</tissue>
    </source>
</reference>
<feature type="region of interest" description="Disordered" evidence="1">
    <location>
        <begin position="53"/>
        <end position="74"/>
    </location>
</feature>
<dbReference type="EMBL" id="LXQA010840894">
    <property type="protein sequence ID" value="MCI73546.1"/>
    <property type="molecule type" value="Genomic_DNA"/>
</dbReference>
<protein>
    <submittedName>
        <fullName evidence="2">Uncharacterized protein</fullName>
    </submittedName>
</protein>
<keyword evidence="3" id="KW-1185">Reference proteome</keyword>
<organism evidence="2 3">
    <name type="scientific">Trifolium medium</name>
    <dbReference type="NCBI Taxonomy" id="97028"/>
    <lineage>
        <taxon>Eukaryota</taxon>
        <taxon>Viridiplantae</taxon>
        <taxon>Streptophyta</taxon>
        <taxon>Embryophyta</taxon>
        <taxon>Tracheophyta</taxon>
        <taxon>Spermatophyta</taxon>
        <taxon>Magnoliopsida</taxon>
        <taxon>eudicotyledons</taxon>
        <taxon>Gunneridae</taxon>
        <taxon>Pentapetalae</taxon>
        <taxon>rosids</taxon>
        <taxon>fabids</taxon>
        <taxon>Fabales</taxon>
        <taxon>Fabaceae</taxon>
        <taxon>Papilionoideae</taxon>
        <taxon>50 kb inversion clade</taxon>
        <taxon>NPAAA clade</taxon>
        <taxon>Hologalegina</taxon>
        <taxon>IRL clade</taxon>
        <taxon>Trifolieae</taxon>
        <taxon>Trifolium</taxon>
    </lineage>
</organism>
<evidence type="ECO:0000313" key="3">
    <source>
        <dbReference type="Proteomes" id="UP000265520"/>
    </source>
</evidence>
<proteinExistence type="predicted"/>
<comment type="caution">
    <text evidence="2">The sequence shown here is derived from an EMBL/GenBank/DDBJ whole genome shotgun (WGS) entry which is preliminary data.</text>
</comment>
<name>A0A392UM93_9FABA</name>
<accession>A0A392UM93</accession>
<evidence type="ECO:0000313" key="2">
    <source>
        <dbReference type="EMBL" id="MCI73546.1"/>
    </source>
</evidence>
<dbReference type="Proteomes" id="UP000265520">
    <property type="component" value="Unassembled WGS sequence"/>
</dbReference>
<evidence type="ECO:0000256" key="1">
    <source>
        <dbReference type="SAM" id="MobiDB-lite"/>
    </source>
</evidence>
<sequence>GVRDVVGDVRRTVARGFGLRLGGARNGEIGKRVAAWFRGMGEMELGRVKTCGGGREEWSSNSGGHGNGIKPYLD</sequence>